<dbReference type="SUPFAM" id="SSF56935">
    <property type="entry name" value="Porins"/>
    <property type="match status" value="1"/>
</dbReference>
<accession>A0ABT2BKK1</accession>
<evidence type="ECO:0000313" key="3">
    <source>
        <dbReference type="Proteomes" id="UP001205861"/>
    </source>
</evidence>
<evidence type="ECO:0000313" key="2">
    <source>
        <dbReference type="EMBL" id="MCS0608941.1"/>
    </source>
</evidence>
<feature type="signal peptide" evidence="1">
    <location>
        <begin position="1"/>
        <end position="28"/>
    </location>
</feature>
<name>A0ABT2BKK1_9BURK</name>
<organism evidence="2 3">
    <name type="scientific">Massilia solisilvae</name>
    <dbReference type="NCBI Taxonomy" id="1811225"/>
    <lineage>
        <taxon>Bacteria</taxon>
        <taxon>Pseudomonadati</taxon>
        <taxon>Pseudomonadota</taxon>
        <taxon>Betaproteobacteria</taxon>
        <taxon>Burkholderiales</taxon>
        <taxon>Oxalobacteraceae</taxon>
        <taxon>Telluria group</taxon>
        <taxon>Massilia</taxon>
    </lineage>
</organism>
<keyword evidence="3" id="KW-1185">Reference proteome</keyword>
<reference evidence="2 3" key="1">
    <citation type="submission" date="2022-08" db="EMBL/GenBank/DDBJ databases">
        <title>Reclassification of Massilia species as members of the genera Telluria, Duganella, Pseudoduganella, Mokoshia gen. nov. and Zemynaea gen. nov. using orthogonal and non-orthogonal genome-based approaches.</title>
        <authorList>
            <person name="Bowman J.P."/>
        </authorList>
    </citation>
    <scope>NUCLEOTIDE SEQUENCE [LARGE SCALE GENOMIC DNA]</scope>
    <source>
        <strain evidence="2 3">JCM 31607</strain>
    </source>
</reference>
<gene>
    <name evidence="2" type="ORF">NX773_12270</name>
</gene>
<proteinExistence type="predicted"/>
<evidence type="ECO:0000256" key="1">
    <source>
        <dbReference type="SAM" id="SignalP"/>
    </source>
</evidence>
<evidence type="ECO:0008006" key="4">
    <source>
        <dbReference type="Google" id="ProtNLM"/>
    </source>
</evidence>
<comment type="caution">
    <text evidence="2">The sequence shown here is derived from an EMBL/GenBank/DDBJ whole genome shotgun (WGS) entry which is preliminary data.</text>
</comment>
<dbReference type="EMBL" id="JANUGV010000002">
    <property type="protein sequence ID" value="MCS0608941.1"/>
    <property type="molecule type" value="Genomic_DNA"/>
</dbReference>
<protein>
    <recommendedName>
        <fullName evidence="4">Porin</fullName>
    </recommendedName>
</protein>
<dbReference type="Proteomes" id="UP001205861">
    <property type="component" value="Unassembled WGS sequence"/>
</dbReference>
<dbReference type="RefSeq" id="WP_258856592.1">
    <property type="nucleotide sequence ID" value="NZ_JANUGV010000002.1"/>
</dbReference>
<feature type="chain" id="PRO_5046743155" description="Porin" evidence="1">
    <location>
        <begin position="29"/>
        <end position="417"/>
    </location>
</feature>
<sequence>MFLQSDSRLGMRAAAFAFGMALSAGALAGDADAPGLALSGFGTLGFVHSTEREADYTNSSMKASGAGFTRSWSPEVDSRLGAQADVQLGPRWSGVVQVVSEQRLDRRYRPRIEWANIQFQVTPELALRAGRIALPAFLAADYRKVGYAYTWVRPPVEVYGSLPLPSSDGVDLTWRYPLGETRNTTQAFFGRTDMGLTPTTHVKVRRLSGFSQTAERGPLTARLSALTADLTLDIGRDLFDAFGAFGIAGDALAGRYEVDHKRATITSLGLAWDPGRWFIMGEAGHTHTESFLGTTTSMYATGGLRRGALTPYASVARVRADTPTSDPGLPVAGLAAPRLSTAVNLNVGLNALLQTIPSQTSVSLGVRWDACRGVALKAQLDRVTPRDGSRGTLINTQPGFVPGRPLQVASLALDFVF</sequence>
<keyword evidence="1" id="KW-0732">Signal</keyword>